<dbReference type="RefSeq" id="WP_054541961.1">
    <property type="nucleotide sequence ID" value="NZ_CAWMQV010000003.1"/>
</dbReference>
<dbReference type="GeneID" id="72399404"/>
<dbReference type="AlphaFoldDB" id="A0A0P6ZLU6"/>
<protein>
    <submittedName>
        <fullName evidence="2">DNA mismatch repair protein</fullName>
    </submittedName>
</protein>
<dbReference type="Proteomes" id="UP001159663">
    <property type="component" value="Unassembled WGS sequence"/>
</dbReference>
<organism evidence="2 4">
    <name type="scientific">Vibrio splendidus</name>
    <dbReference type="NCBI Taxonomy" id="29497"/>
    <lineage>
        <taxon>Bacteria</taxon>
        <taxon>Pseudomonadati</taxon>
        <taxon>Pseudomonadota</taxon>
        <taxon>Gammaproteobacteria</taxon>
        <taxon>Vibrionales</taxon>
        <taxon>Vibrionaceae</taxon>
        <taxon>Vibrio</taxon>
    </lineage>
</organism>
<accession>A0A0P6ZLU6</accession>
<evidence type="ECO:0000313" key="2">
    <source>
        <dbReference type="EMBL" id="MDH5920849.1"/>
    </source>
</evidence>
<gene>
    <name evidence="2" type="ORF">L8R85_07415</name>
    <name evidence="3" type="ORF">Q8W42_03870</name>
</gene>
<evidence type="ECO:0000313" key="4">
    <source>
        <dbReference type="Proteomes" id="UP001159663"/>
    </source>
</evidence>
<evidence type="ECO:0000256" key="1">
    <source>
        <dbReference type="SAM" id="Phobius"/>
    </source>
</evidence>
<keyword evidence="1" id="KW-0812">Transmembrane</keyword>
<feature type="transmembrane region" description="Helical" evidence="1">
    <location>
        <begin position="6"/>
        <end position="30"/>
    </location>
</feature>
<comment type="caution">
    <text evidence="2">The sequence shown here is derived from an EMBL/GenBank/DDBJ whole genome shotgun (WGS) entry which is preliminary data.</text>
</comment>
<dbReference type="EMBL" id="JAKMYX010000019">
    <property type="protein sequence ID" value="MDH5920849.1"/>
    <property type="molecule type" value="Genomic_DNA"/>
</dbReference>
<keyword evidence="1" id="KW-0472">Membrane</keyword>
<proteinExistence type="predicted"/>
<keyword evidence="1" id="KW-1133">Transmembrane helix</keyword>
<reference evidence="3" key="2">
    <citation type="submission" date="2023-07" db="EMBL/GenBank/DDBJ databases">
        <title>Genome content predicts the carbon catabolic preferences of heterotrophic bacteria.</title>
        <authorList>
            <person name="Gralka M."/>
        </authorList>
    </citation>
    <scope>NUCLEOTIDE SEQUENCE</scope>
    <source>
        <strain evidence="3">6E02</strain>
    </source>
</reference>
<feature type="transmembrane region" description="Helical" evidence="1">
    <location>
        <begin position="151"/>
        <end position="169"/>
    </location>
</feature>
<name>A0A0P6ZLU6_VIBSP</name>
<dbReference type="Proteomes" id="UP001177935">
    <property type="component" value="Unassembled WGS sequence"/>
</dbReference>
<evidence type="ECO:0000313" key="3">
    <source>
        <dbReference type="EMBL" id="MDP2499839.1"/>
    </source>
</evidence>
<dbReference type="EMBL" id="JAUYVL010000001">
    <property type="protein sequence ID" value="MDP2499839.1"/>
    <property type="molecule type" value="Genomic_DNA"/>
</dbReference>
<sequence>MALRLPPAWAIVLAGLILNIMAIVMSSLVLDKIEAEKSEYNDRKYGNVYSIQLSWNTIETLERKREAILIHLDKLSPEIAQPATVLDEALRGQLRSWVSDEVPAISLANLPKLMMLINNAQESQRTRIDDYYLDNLTLVELIQRLDEKMAFYKNIALFLQVFGLALILARDLARRP</sequence>
<reference evidence="2" key="1">
    <citation type="submission" date="2022-01" db="EMBL/GenBank/DDBJ databases">
        <title>Vibrio aestuarianus Clade A and Clade B isolates are associated with Pacific oyster (Crassostrea gigas) disease outbreaks across Ireland.</title>
        <authorList>
            <person name="Coyle N."/>
            <person name="O'Toole C."/>
            <person name="Thomas J.C.L."/>
            <person name="Ryder D."/>
            <person name="Cheslett D."/>
            <person name="Feist S."/>
            <person name="Bean T."/>
            <person name="Joseph A."/>
            <person name="Waina A."/>
            <person name="Feil E."/>
            <person name="Verner-Jeffreys D.W."/>
        </authorList>
    </citation>
    <scope>NUCLEOTIDE SEQUENCE</scope>
    <source>
        <strain evidence="2">S/17/14 A</strain>
    </source>
</reference>